<organism evidence="2 3">
    <name type="scientific">Aspergillus homomorphus (strain CBS 101889)</name>
    <dbReference type="NCBI Taxonomy" id="1450537"/>
    <lineage>
        <taxon>Eukaryota</taxon>
        <taxon>Fungi</taxon>
        <taxon>Dikarya</taxon>
        <taxon>Ascomycota</taxon>
        <taxon>Pezizomycotina</taxon>
        <taxon>Eurotiomycetes</taxon>
        <taxon>Eurotiomycetidae</taxon>
        <taxon>Eurotiales</taxon>
        <taxon>Aspergillaceae</taxon>
        <taxon>Aspergillus</taxon>
        <taxon>Aspergillus subgen. Circumdati</taxon>
    </lineage>
</organism>
<dbReference type="Proteomes" id="UP000248961">
    <property type="component" value="Unassembled WGS sequence"/>
</dbReference>
<dbReference type="AlphaFoldDB" id="A0A395HLZ2"/>
<evidence type="ECO:0000256" key="1">
    <source>
        <dbReference type="SAM" id="SignalP"/>
    </source>
</evidence>
<proteinExistence type="predicted"/>
<sequence length="410" mass="43937">MKTFSLPQALGSIAVALATFSSAKAEYIGYENPLATLDQRSLDALAIEIYQNNSFIVLKAEANVAYQTAHGLPISDEASSTLDAAIEELVFSATQNAVNNDPYYLKVYWVDVPGGKYFYDNPDCIYRIIPISSDVDYMVTGYRHKPGPTDVSFSLISDPNSQNFVAYLAGSNLAVIGDGSYTITNNSSPADGQTNQIQFTTPAKHDITGHSAISTAGIIADAKWNLQEAIVDYGVGTLGLKTTVSAVNTLSTPSQSSTLGTPASQDSSFGHFNLTDDEALVVTLTPGAADYFVFPGTNPWMVTVDPGSSQISLNNKQSVANEIEDYTFVVSVTDPGVYNEVKTTGLREGTIMVRWQGLNPSSSSTESVALEVQKVELSDLASVIPSKTRYVTTQERALQLADCVAGYSQD</sequence>
<protein>
    <submittedName>
        <fullName evidence="2">Uncharacterized protein</fullName>
    </submittedName>
</protein>
<keyword evidence="1" id="KW-0732">Signal</keyword>
<gene>
    <name evidence="2" type="ORF">BO97DRAFT_473160</name>
</gene>
<feature type="chain" id="PRO_5017221373" evidence="1">
    <location>
        <begin position="26"/>
        <end position="410"/>
    </location>
</feature>
<dbReference type="OrthoDB" id="3431965at2759"/>
<keyword evidence="3" id="KW-1185">Reference proteome</keyword>
<evidence type="ECO:0000313" key="3">
    <source>
        <dbReference type="Proteomes" id="UP000248961"/>
    </source>
</evidence>
<dbReference type="RefSeq" id="XP_025547399.1">
    <property type="nucleotide sequence ID" value="XM_025700208.1"/>
</dbReference>
<dbReference type="VEuPathDB" id="FungiDB:BO97DRAFT_473160"/>
<reference evidence="2 3" key="1">
    <citation type="submission" date="2018-02" db="EMBL/GenBank/DDBJ databases">
        <title>The genomes of Aspergillus section Nigri reveals drivers in fungal speciation.</title>
        <authorList>
            <consortium name="DOE Joint Genome Institute"/>
            <person name="Vesth T.C."/>
            <person name="Nybo J."/>
            <person name="Theobald S."/>
            <person name="Brandl J."/>
            <person name="Frisvad J.C."/>
            <person name="Nielsen K.F."/>
            <person name="Lyhne E.K."/>
            <person name="Kogle M.E."/>
            <person name="Kuo A."/>
            <person name="Riley R."/>
            <person name="Clum A."/>
            <person name="Nolan M."/>
            <person name="Lipzen A."/>
            <person name="Salamov A."/>
            <person name="Henrissat B."/>
            <person name="Wiebenga A."/>
            <person name="De vries R.P."/>
            <person name="Grigoriev I.V."/>
            <person name="Mortensen U.H."/>
            <person name="Andersen M.R."/>
            <person name="Baker S.E."/>
        </authorList>
    </citation>
    <scope>NUCLEOTIDE SEQUENCE [LARGE SCALE GENOMIC DNA]</scope>
    <source>
        <strain evidence="2 3">CBS 101889</strain>
    </source>
</reference>
<name>A0A395HLZ2_ASPHC</name>
<feature type="signal peptide" evidence="1">
    <location>
        <begin position="1"/>
        <end position="25"/>
    </location>
</feature>
<evidence type="ECO:0000313" key="2">
    <source>
        <dbReference type="EMBL" id="RAL08245.1"/>
    </source>
</evidence>
<dbReference type="EMBL" id="KZ824317">
    <property type="protein sequence ID" value="RAL08245.1"/>
    <property type="molecule type" value="Genomic_DNA"/>
</dbReference>
<accession>A0A395HLZ2</accession>
<dbReference type="GeneID" id="37204497"/>